<proteinExistence type="predicted"/>
<dbReference type="Gene3D" id="3.40.50.300">
    <property type="entry name" value="P-loop containing nucleotide triphosphate hydrolases"/>
    <property type="match status" value="1"/>
</dbReference>
<dbReference type="SMART" id="SM00382">
    <property type="entry name" value="AAA"/>
    <property type="match status" value="1"/>
</dbReference>
<dbReference type="GO" id="GO:0006260">
    <property type="term" value="P:DNA replication"/>
    <property type="evidence" value="ECO:0007669"/>
    <property type="project" value="TreeGrafter"/>
</dbReference>
<keyword evidence="2" id="KW-0067">ATP-binding</keyword>
<dbReference type="AlphaFoldDB" id="A0AB35U7L2"/>
<accession>A0AB35U7L2</accession>
<organism evidence="2 3">
    <name type="scientific">Grylomicrobium aquisgranensis</name>
    <dbReference type="NCBI Taxonomy" id="2926318"/>
    <lineage>
        <taxon>Bacteria</taxon>
        <taxon>Bacillati</taxon>
        <taxon>Bacillota</taxon>
        <taxon>Erysipelotrichia</taxon>
        <taxon>Erysipelotrichales</taxon>
        <taxon>Erysipelotrichaceae</taxon>
        <taxon>Grylomicrobium</taxon>
    </lineage>
</organism>
<dbReference type="InterPro" id="IPR027417">
    <property type="entry name" value="P-loop_NTPase"/>
</dbReference>
<dbReference type="InterPro" id="IPR003593">
    <property type="entry name" value="AAA+_ATPase"/>
</dbReference>
<protein>
    <submittedName>
        <fullName evidence="2">ATP-binding protein</fullName>
    </submittedName>
</protein>
<dbReference type="InterPro" id="IPR028350">
    <property type="entry name" value="DNAC/IstB-like"/>
</dbReference>
<dbReference type="InterPro" id="IPR002611">
    <property type="entry name" value="IstB_ATP-bd"/>
</dbReference>
<dbReference type="GO" id="GO:0005524">
    <property type="term" value="F:ATP binding"/>
    <property type="evidence" value="ECO:0007669"/>
    <property type="project" value="UniProtKB-KW"/>
</dbReference>
<dbReference type="SUPFAM" id="SSF52540">
    <property type="entry name" value="P-loop containing nucleoside triphosphate hydrolases"/>
    <property type="match status" value="1"/>
</dbReference>
<name>A0AB35U7L2_9FIRM</name>
<dbReference type="PANTHER" id="PTHR30050:SF4">
    <property type="entry name" value="ATP-BINDING PROTEIN RV3427C IN INSERTION SEQUENCE-RELATED"/>
    <property type="match status" value="1"/>
</dbReference>
<comment type="caution">
    <text evidence="2">The sequence shown here is derived from an EMBL/GenBank/DDBJ whole genome shotgun (WGS) entry which is preliminary data.</text>
</comment>
<dbReference type="PIRSF" id="PIRSF003073">
    <property type="entry name" value="DNAC_TnpB_IstB"/>
    <property type="match status" value="1"/>
</dbReference>
<keyword evidence="3" id="KW-1185">Reference proteome</keyword>
<evidence type="ECO:0000259" key="1">
    <source>
        <dbReference type="SMART" id="SM00382"/>
    </source>
</evidence>
<dbReference type="PANTHER" id="PTHR30050">
    <property type="entry name" value="CHROMOSOMAL REPLICATION INITIATOR PROTEIN DNAA"/>
    <property type="match status" value="1"/>
</dbReference>
<feature type="domain" description="AAA+ ATPase" evidence="1">
    <location>
        <begin position="108"/>
        <end position="242"/>
    </location>
</feature>
<sequence length="263" mass="29729">MTEASKAPETAYDQIELDAKFLNLPLDKDSFAVIADKQHFSEQDISKIRDLLDYIAQLKKESIVETCLKLSRLPKVNPKTFENFDFSRLNGPDVDKLKVLSNLAPLYEHQTLAFIGSPGLGKTHLAMAFGHRCCELGIKTYFLTASELNEKLIQARKADRVSSAINGLVKPSCLIIDEIGHCTFDLENTRLFFDIINRRTNKDGPHCLILTSNQTPDTWGSYFQEKETTLCTLDRIFDNAIVYMMKGISYRGQKLQTIAIEAN</sequence>
<dbReference type="Proteomes" id="UP001286174">
    <property type="component" value="Unassembled WGS sequence"/>
</dbReference>
<dbReference type="EMBL" id="JALBUR010000069">
    <property type="protein sequence ID" value="MDX8420682.1"/>
    <property type="molecule type" value="Genomic_DNA"/>
</dbReference>
<dbReference type="Pfam" id="PF01695">
    <property type="entry name" value="IstB_IS21"/>
    <property type="match status" value="1"/>
</dbReference>
<gene>
    <name evidence="2" type="ORF">MOZ60_11400</name>
</gene>
<reference evidence="2 3" key="1">
    <citation type="submission" date="2022-03" db="EMBL/GenBank/DDBJ databases">
        <title>Novel taxa within the pig intestine.</title>
        <authorList>
            <person name="Wylensek D."/>
            <person name="Bishof K."/>
            <person name="Afrizal A."/>
            <person name="Clavel T."/>
        </authorList>
    </citation>
    <scope>NUCLEOTIDE SEQUENCE [LARGE SCALE GENOMIC DNA]</scope>
    <source>
        <strain evidence="2 3">CLA-KB-P133</strain>
    </source>
</reference>
<evidence type="ECO:0000313" key="2">
    <source>
        <dbReference type="EMBL" id="MDX8420682.1"/>
    </source>
</evidence>
<evidence type="ECO:0000313" key="3">
    <source>
        <dbReference type="Proteomes" id="UP001286174"/>
    </source>
</evidence>
<dbReference type="CDD" id="cd00009">
    <property type="entry name" value="AAA"/>
    <property type="match status" value="1"/>
</dbReference>
<dbReference type="RefSeq" id="WP_370596774.1">
    <property type="nucleotide sequence ID" value="NZ_JALBUR010000069.1"/>
</dbReference>
<keyword evidence="2" id="KW-0547">Nucleotide-binding</keyword>